<dbReference type="SMART" id="SM00387">
    <property type="entry name" value="HATPase_c"/>
    <property type="match status" value="1"/>
</dbReference>
<dbReference type="PROSITE" id="PS50110">
    <property type="entry name" value="RESPONSE_REGULATORY"/>
    <property type="match status" value="1"/>
</dbReference>
<keyword evidence="14" id="KW-1185">Reference proteome</keyword>
<sequence length="1297" mass="144919">MKKAILFGMIFFLYATSAMAEERAYRFRTFTSDNGLAEDHVTSITQGKNGVMWFGTRSGLSRFDGFEFKNFRHDPADSASLRGNFIRKVLCDKDGRVWVLDWAGLELYRPESGDFQRINLGECSKSGINSMEVGDGGLWFGTGKGIFFFDTKKMKFAGQALRHSAIRILTGNSKGDLWAVSEIGILRRDAGKNGWKSITRLPIQKQYVFAYADEQGDFWLSDKETGAFLYERKTGEWKRFGVAEGLGHEFVNGFATPDPERPHEVWMTTGGGGIAKIDKRTGEVSTLRSSYPFTVNLKTDQTSSIYANGRGLLWVGLTDGGICVTDLKRPAFRSLFFNPFDFSSGLRHRIVRAISTSPEGEKVWLGTDGGGLSEYDLSTGKFRHFDEKDGLSGDKIGVLFNDFDGKVWCGAFQNGLTEFDSETGNSKVFMFDREDEQSLSANTVLKIRRGKHGHLWLGTVGGLDFIPKGKNEITRMSGFIGGANVNDFIFENDSLLLVGTGNGIYRLVLDSLGLPVLSTRLKNVPSVSIYAMEKAGDSEEILLATNKGLWLLGDGEPKHWSVKDGLPGDDIKSIVWGAGKAWLGTNDGLVSLDVKTGQIVRYGKQDGLPSRQFTPRATHRDARGWLYFGTVDGLLYFDPSKIVPREKSHNIFLSEFEAGGRSWLSELADFQESTSPVEIPFGKDGFSMRIVAPDFSGSGRFVRYRLKGFDEDWRQVANPAKLRYINVPPGSYLFEAEMKSGSGRFTFRVDILPPWWQTGIFRFLVFVVLCGLLYAVYSFLLGRVKLKGELKLRAMELKNAEEVHKAKMDLFTNVSHEFKTPLSLIMGVAEEGLDLNKELDRTAVFGRVNRNAKRLLALVEQLLDFRKAEEGMLRMNRRTVDVVDLLRQWSGGFGPRAESKGVSLSFRPETNEFRMAVDERKLEKIFLNLMSNALKATNSGGKILVTCGQSDDGWFVKVSDDGKGLTVSDIKRVFRKYEQSDDSEKGTGLGLPLVRSLVELHGGEISVKSEGLGKGSEFTVMLPCVGEEPAQTPEVSAEPNPEAKILVAEDDREMRAFLLEILDGFDLVMAENGNEAWELALEQVPDLIISDVMMPNGGGLEFCRKVRADERLSHIPFFFLSAKGGETARLEGLSAKADDYIEKPFSPEELRKKVWNAVSRQAVAGRFRESLNTEDLGEDVVSRDKDFLDKLLKEIGDRLSDETLSVENLGKVMGMSRAQLYRKVKALTGMTPLELIRSKRMEKAVWLLIRTDWRISEISDELGFNAPATFGRSFVQIYGMSPSQYRKERQVLGDELE</sequence>
<dbReference type="Proteomes" id="UP001348817">
    <property type="component" value="Chromosome"/>
</dbReference>
<evidence type="ECO:0000256" key="7">
    <source>
        <dbReference type="PROSITE-ProRule" id="PRU00169"/>
    </source>
</evidence>
<feature type="modified residue" description="4-aspartylphosphate" evidence="7">
    <location>
        <position position="1091"/>
    </location>
</feature>
<dbReference type="InterPro" id="IPR036890">
    <property type="entry name" value="HATPase_C_sf"/>
</dbReference>
<keyword evidence="6" id="KW-0804">Transcription</keyword>
<evidence type="ECO:0000259" key="12">
    <source>
        <dbReference type="PROSITE" id="PS50110"/>
    </source>
</evidence>
<dbReference type="PANTHER" id="PTHR43547:SF2">
    <property type="entry name" value="HYBRID SIGNAL TRANSDUCTION HISTIDINE KINASE C"/>
    <property type="match status" value="1"/>
</dbReference>
<proteinExistence type="predicted"/>
<organism evidence="13 14">
    <name type="scientific">Fulvitalea axinellae</name>
    <dbReference type="NCBI Taxonomy" id="1182444"/>
    <lineage>
        <taxon>Bacteria</taxon>
        <taxon>Pseudomonadati</taxon>
        <taxon>Bacteroidota</taxon>
        <taxon>Cytophagia</taxon>
        <taxon>Cytophagales</taxon>
        <taxon>Persicobacteraceae</taxon>
        <taxon>Fulvitalea</taxon>
    </lineage>
</organism>
<evidence type="ECO:0000313" key="13">
    <source>
        <dbReference type="EMBL" id="BDD10199.1"/>
    </source>
</evidence>
<evidence type="ECO:0000256" key="1">
    <source>
        <dbReference type="ARBA" id="ARBA00000085"/>
    </source>
</evidence>
<dbReference type="InterPro" id="IPR011006">
    <property type="entry name" value="CheY-like_superfamily"/>
</dbReference>
<dbReference type="CDD" id="cd00075">
    <property type="entry name" value="HATPase"/>
    <property type="match status" value="1"/>
</dbReference>
<dbReference type="GO" id="GO:0043565">
    <property type="term" value="F:sequence-specific DNA binding"/>
    <property type="evidence" value="ECO:0007669"/>
    <property type="project" value="InterPro"/>
</dbReference>
<feature type="domain" description="Response regulatory" evidence="12">
    <location>
        <begin position="1044"/>
        <end position="1158"/>
    </location>
</feature>
<keyword evidence="8" id="KW-0472">Membrane</keyword>
<dbReference type="PROSITE" id="PS00041">
    <property type="entry name" value="HTH_ARAC_FAMILY_1"/>
    <property type="match status" value="1"/>
</dbReference>
<evidence type="ECO:0000313" key="14">
    <source>
        <dbReference type="Proteomes" id="UP001348817"/>
    </source>
</evidence>
<evidence type="ECO:0000256" key="9">
    <source>
        <dbReference type="SAM" id="SignalP"/>
    </source>
</evidence>
<dbReference type="Pfam" id="PF00072">
    <property type="entry name" value="Response_reg"/>
    <property type="match status" value="1"/>
</dbReference>
<dbReference type="Gene3D" id="2.130.10.10">
    <property type="entry name" value="YVTN repeat-like/Quinoprotein amine dehydrogenase"/>
    <property type="match status" value="3"/>
</dbReference>
<keyword evidence="13" id="KW-0418">Kinase</keyword>
<keyword evidence="3 7" id="KW-0597">Phosphoprotein</keyword>
<dbReference type="InterPro" id="IPR018062">
    <property type="entry name" value="HTH_AraC-typ_CS"/>
</dbReference>
<dbReference type="EC" id="2.7.13.3" evidence="2"/>
<dbReference type="InterPro" id="IPR011044">
    <property type="entry name" value="Quino_amine_DH_bsu"/>
</dbReference>
<dbReference type="SUPFAM" id="SSF46689">
    <property type="entry name" value="Homeodomain-like"/>
    <property type="match status" value="1"/>
</dbReference>
<evidence type="ECO:0000256" key="3">
    <source>
        <dbReference type="ARBA" id="ARBA00022553"/>
    </source>
</evidence>
<dbReference type="InterPro" id="IPR009057">
    <property type="entry name" value="Homeodomain-like_sf"/>
</dbReference>
<dbReference type="SMART" id="SM00388">
    <property type="entry name" value="HisKA"/>
    <property type="match status" value="1"/>
</dbReference>
<dbReference type="Gene3D" id="1.10.287.130">
    <property type="match status" value="1"/>
</dbReference>
<keyword evidence="4" id="KW-0805">Transcription regulation</keyword>
<dbReference type="SUPFAM" id="SSF63829">
    <property type="entry name" value="Calcium-dependent phosphotriesterase"/>
    <property type="match status" value="2"/>
</dbReference>
<protein>
    <recommendedName>
        <fullName evidence="2">histidine kinase</fullName>
        <ecNumber evidence="2">2.7.13.3</ecNumber>
    </recommendedName>
</protein>
<dbReference type="SUPFAM" id="SSF52172">
    <property type="entry name" value="CheY-like"/>
    <property type="match status" value="1"/>
</dbReference>
<keyword evidence="9" id="KW-0732">Signal</keyword>
<dbReference type="PROSITE" id="PS01124">
    <property type="entry name" value="HTH_ARAC_FAMILY_2"/>
    <property type="match status" value="1"/>
</dbReference>
<dbReference type="PROSITE" id="PS50109">
    <property type="entry name" value="HIS_KIN"/>
    <property type="match status" value="1"/>
</dbReference>
<dbReference type="Gene3D" id="3.40.50.2300">
    <property type="match status" value="1"/>
</dbReference>
<feature type="chain" id="PRO_5043986755" description="histidine kinase" evidence="9">
    <location>
        <begin position="21"/>
        <end position="1297"/>
    </location>
</feature>
<evidence type="ECO:0000256" key="8">
    <source>
        <dbReference type="SAM" id="Phobius"/>
    </source>
</evidence>
<dbReference type="InterPro" id="IPR036097">
    <property type="entry name" value="HisK_dim/P_sf"/>
</dbReference>
<dbReference type="InterPro" id="IPR015943">
    <property type="entry name" value="WD40/YVTN_repeat-like_dom_sf"/>
</dbReference>
<comment type="catalytic activity">
    <reaction evidence="1">
        <text>ATP + protein L-histidine = ADP + protein N-phospho-L-histidine.</text>
        <dbReference type="EC" id="2.7.13.3"/>
    </reaction>
</comment>
<dbReference type="Pfam" id="PF00512">
    <property type="entry name" value="HisKA"/>
    <property type="match status" value="1"/>
</dbReference>
<dbReference type="InterPro" id="IPR003661">
    <property type="entry name" value="HisK_dim/P_dom"/>
</dbReference>
<dbReference type="KEGG" id="fax:FUAX_26310"/>
<dbReference type="Gene3D" id="2.60.40.10">
    <property type="entry name" value="Immunoglobulins"/>
    <property type="match status" value="1"/>
</dbReference>
<dbReference type="GO" id="GO:0000155">
    <property type="term" value="F:phosphorelay sensor kinase activity"/>
    <property type="evidence" value="ECO:0007669"/>
    <property type="project" value="InterPro"/>
</dbReference>
<dbReference type="SUPFAM" id="SSF55874">
    <property type="entry name" value="ATPase domain of HSP90 chaperone/DNA topoisomerase II/histidine kinase"/>
    <property type="match status" value="1"/>
</dbReference>
<keyword evidence="5" id="KW-0238">DNA-binding</keyword>
<evidence type="ECO:0000259" key="11">
    <source>
        <dbReference type="PROSITE" id="PS50109"/>
    </source>
</evidence>
<evidence type="ECO:0000256" key="4">
    <source>
        <dbReference type="ARBA" id="ARBA00023015"/>
    </source>
</evidence>
<dbReference type="InterPro" id="IPR013783">
    <property type="entry name" value="Ig-like_fold"/>
</dbReference>
<accession>A0AAU9CDJ1</accession>
<feature type="domain" description="HTH araC/xylS-type" evidence="10">
    <location>
        <begin position="1189"/>
        <end position="1288"/>
    </location>
</feature>
<gene>
    <name evidence="13" type="ORF">FUAX_26310</name>
</gene>
<dbReference type="InterPro" id="IPR018060">
    <property type="entry name" value="HTH_AraC"/>
</dbReference>
<dbReference type="SMART" id="SM00342">
    <property type="entry name" value="HTH_ARAC"/>
    <property type="match status" value="1"/>
</dbReference>
<dbReference type="Pfam" id="PF12833">
    <property type="entry name" value="HTH_18"/>
    <property type="match status" value="1"/>
</dbReference>
<dbReference type="Pfam" id="PF02518">
    <property type="entry name" value="HATPase_c"/>
    <property type="match status" value="1"/>
</dbReference>
<dbReference type="SUPFAM" id="SSF47384">
    <property type="entry name" value="Homodimeric domain of signal transducing histidine kinase"/>
    <property type="match status" value="1"/>
</dbReference>
<feature type="domain" description="Histidine kinase" evidence="11">
    <location>
        <begin position="813"/>
        <end position="1026"/>
    </location>
</feature>
<name>A0AAU9CDJ1_9BACT</name>
<dbReference type="SUPFAM" id="SSF50969">
    <property type="entry name" value="YVTN repeat-like/Quinoprotein amine dehydrogenase"/>
    <property type="match status" value="1"/>
</dbReference>
<dbReference type="InterPro" id="IPR003594">
    <property type="entry name" value="HATPase_dom"/>
</dbReference>
<keyword evidence="13" id="KW-0808">Transferase</keyword>
<dbReference type="InterPro" id="IPR005467">
    <property type="entry name" value="His_kinase_dom"/>
</dbReference>
<dbReference type="InterPro" id="IPR001789">
    <property type="entry name" value="Sig_transdc_resp-reg_receiver"/>
</dbReference>
<dbReference type="InterPro" id="IPR011123">
    <property type="entry name" value="Y_Y_Y"/>
</dbReference>
<dbReference type="Pfam" id="PF07495">
    <property type="entry name" value="Y_Y_Y"/>
    <property type="match status" value="1"/>
</dbReference>
<feature type="transmembrane region" description="Helical" evidence="8">
    <location>
        <begin position="760"/>
        <end position="781"/>
    </location>
</feature>
<evidence type="ECO:0000256" key="5">
    <source>
        <dbReference type="ARBA" id="ARBA00023125"/>
    </source>
</evidence>
<dbReference type="PRINTS" id="PR00344">
    <property type="entry name" value="BCTRLSENSOR"/>
</dbReference>
<dbReference type="Gene3D" id="3.30.565.10">
    <property type="entry name" value="Histidine kinase-like ATPase, C-terminal domain"/>
    <property type="match status" value="1"/>
</dbReference>
<dbReference type="GO" id="GO:0003700">
    <property type="term" value="F:DNA-binding transcription factor activity"/>
    <property type="evidence" value="ECO:0007669"/>
    <property type="project" value="InterPro"/>
</dbReference>
<dbReference type="EMBL" id="AP025314">
    <property type="protein sequence ID" value="BDD10199.1"/>
    <property type="molecule type" value="Genomic_DNA"/>
</dbReference>
<dbReference type="RefSeq" id="WP_338391770.1">
    <property type="nucleotide sequence ID" value="NZ_AP025314.1"/>
</dbReference>
<keyword evidence="8" id="KW-0812">Transmembrane</keyword>
<dbReference type="InterPro" id="IPR011110">
    <property type="entry name" value="Reg_prop"/>
</dbReference>
<dbReference type="SMART" id="SM00448">
    <property type="entry name" value="REC"/>
    <property type="match status" value="1"/>
</dbReference>
<dbReference type="InterPro" id="IPR004358">
    <property type="entry name" value="Sig_transdc_His_kin-like_C"/>
</dbReference>
<evidence type="ECO:0000256" key="6">
    <source>
        <dbReference type="ARBA" id="ARBA00023163"/>
    </source>
</evidence>
<dbReference type="Pfam" id="PF07494">
    <property type="entry name" value="Reg_prop"/>
    <property type="match status" value="1"/>
</dbReference>
<dbReference type="CDD" id="cd00082">
    <property type="entry name" value="HisKA"/>
    <property type="match status" value="1"/>
</dbReference>
<feature type="signal peptide" evidence="9">
    <location>
        <begin position="1"/>
        <end position="20"/>
    </location>
</feature>
<evidence type="ECO:0000259" key="10">
    <source>
        <dbReference type="PROSITE" id="PS01124"/>
    </source>
</evidence>
<dbReference type="Gene3D" id="1.10.10.60">
    <property type="entry name" value="Homeodomain-like"/>
    <property type="match status" value="2"/>
</dbReference>
<evidence type="ECO:0000256" key="2">
    <source>
        <dbReference type="ARBA" id="ARBA00012438"/>
    </source>
</evidence>
<keyword evidence="8" id="KW-1133">Transmembrane helix</keyword>
<reference evidence="13 14" key="1">
    <citation type="submission" date="2021-12" db="EMBL/GenBank/DDBJ databases">
        <title>Genome sequencing of bacteria with rrn-lacking chromosome and rrn-plasmid.</title>
        <authorList>
            <person name="Anda M."/>
            <person name="Iwasaki W."/>
        </authorList>
    </citation>
    <scope>NUCLEOTIDE SEQUENCE [LARGE SCALE GENOMIC DNA]</scope>
    <source>
        <strain evidence="13 14">DSM 100852</strain>
    </source>
</reference>
<dbReference type="PANTHER" id="PTHR43547">
    <property type="entry name" value="TWO-COMPONENT HISTIDINE KINASE"/>
    <property type="match status" value="1"/>
</dbReference>